<dbReference type="GO" id="GO:0006814">
    <property type="term" value="P:sodium ion transport"/>
    <property type="evidence" value="ECO:0007669"/>
    <property type="project" value="InterPro"/>
</dbReference>
<evidence type="ECO:0000313" key="4">
    <source>
        <dbReference type="EMBL" id="KAJ7375769.1"/>
    </source>
</evidence>
<name>A0A9W9Z7D1_9CNID</name>
<dbReference type="InterPro" id="IPR037355">
    <property type="entry name" value="COMMD3"/>
</dbReference>
<protein>
    <recommendedName>
        <fullName evidence="1">COMM domain-containing protein 3</fullName>
    </recommendedName>
</protein>
<dbReference type="InterPro" id="IPR017920">
    <property type="entry name" value="COMM"/>
</dbReference>
<keyword evidence="5" id="KW-1185">Reference proteome</keyword>
<dbReference type="Proteomes" id="UP001163046">
    <property type="component" value="Unassembled WGS sequence"/>
</dbReference>
<accession>A0A9W9Z7D1</accession>
<dbReference type="PANTHER" id="PTHR31159:SF1">
    <property type="entry name" value="COMM DOMAIN-CONTAINING PROTEIN 3"/>
    <property type="match status" value="1"/>
</dbReference>
<dbReference type="AlphaFoldDB" id="A0A9W9Z7D1"/>
<comment type="similarity">
    <text evidence="2">Belongs to the COMM domain-containing protein 3 family.</text>
</comment>
<comment type="caution">
    <text evidence="4">The sequence shown here is derived from an EMBL/GenBank/DDBJ whole genome shotgun (WGS) entry which is preliminary data.</text>
</comment>
<organism evidence="4 5">
    <name type="scientific">Desmophyllum pertusum</name>
    <dbReference type="NCBI Taxonomy" id="174260"/>
    <lineage>
        <taxon>Eukaryota</taxon>
        <taxon>Metazoa</taxon>
        <taxon>Cnidaria</taxon>
        <taxon>Anthozoa</taxon>
        <taxon>Hexacorallia</taxon>
        <taxon>Scleractinia</taxon>
        <taxon>Caryophylliina</taxon>
        <taxon>Caryophylliidae</taxon>
        <taxon>Desmophyllum</taxon>
    </lineage>
</organism>
<evidence type="ECO:0000256" key="2">
    <source>
        <dbReference type="ARBA" id="ARBA00093469"/>
    </source>
</evidence>
<dbReference type="PANTHER" id="PTHR31159">
    <property type="entry name" value="COMM DOMAIN-CONTAINING PROTEIN 3"/>
    <property type="match status" value="1"/>
</dbReference>
<feature type="domain" description="COMM" evidence="3">
    <location>
        <begin position="33"/>
        <end position="106"/>
    </location>
</feature>
<evidence type="ECO:0000313" key="5">
    <source>
        <dbReference type="Proteomes" id="UP001163046"/>
    </source>
</evidence>
<dbReference type="PROSITE" id="PS51269">
    <property type="entry name" value="COMM"/>
    <property type="match status" value="1"/>
</dbReference>
<proteinExistence type="inferred from homology"/>
<sequence>MILEAVKMDCDSSIISSVLEDCKWGSDRIEYFTKHFLDWKPDLEALLARTGSSFPHVVDVDWRLDYYIKEVGKAQGKDVQFSCSMEQLQDLVGKLKDACKSIEKAASN</sequence>
<dbReference type="CDD" id="cd04751">
    <property type="entry name" value="Commd3"/>
    <property type="match status" value="1"/>
</dbReference>
<dbReference type="OrthoDB" id="1917519at2759"/>
<gene>
    <name evidence="4" type="primary">COMMD3_2</name>
    <name evidence="4" type="ORF">OS493_038978</name>
</gene>
<dbReference type="EMBL" id="MU826488">
    <property type="protein sequence ID" value="KAJ7375769.1"/>
    <property type="molecule type" value="Genomic_DNA"/>
</dbReference>
<dbReference type="Pfam" id="PF21672">
    <property type="entry name" value="COMM_HN"/>
    <property type="match status" value="1"/>
</dbReference>
<reference evidence="4" key="1">
    <citation type="submission" date="2023-01" db="EMBL/GenBank/DDBJ databases">
        <title>Genome assembly of the deep-sea coral Lophelia pertusa.</title>
        <authorList>
            <person name="Herrera S."/>
            <person name="Cordes E."/>
        </authorList>
    </citation>
    <scope>NUCLEOTIDE SEQUENCE</scope>
    <source>
        <strain evidence="4">USNM1676648</strain>
        <tissue evidence="4">Polyp</tissue>
    </source>
</reference>
<evidence type="ECO:0000256" key="1">
    <source>
        <dbReference type="ARBA" id="ARBA00016548"/>
    </source>
</evidence>
<evidence type="ECO:0000259" key="3">
    <source>
        <dbReference type="PROSITE" id="PS51269"/>
    </source>
</evidence>